<protein>
    <submittedName>
        <fullName evidence="12">DUF2800 domain-containing protein</fullName>
    </submittedName>
</protein>
<feature type="domain" description="PD-(D/E)XK endonuclease-like" evidence="10">
    <location>
        <begin position="334"/>
        <end position="547"/>
    </location>
</feature>
<evidence type="ECO:0000256" key="4">
    <source>
        <dbReference type="ARBA" id="ARBA00022801"/>
    </source>
</evidence>
<dbReference type="Proteomes" id="UP000469380">
    <property type="component" value="Unassembled WGS sequence"/>
</dbReference>
<dbReference type="InterPro" id="IPR038726">
    <property type="entry name" value="PDDEXK_AddAB-type"/>
</dbReference>
<evidence type="ECO:0000313" key="13">
    <source>
        <dbReference type="Proteomes" id="UP000469380"/>
    </source>
</evidence>
<keyword evidence="6" id="KW-0269">Exonuclease</keyword>
<keyword evidence="2" id="KW-0547">Nucleotide-binding</keyword>
<dbReference type="AlphaFoldDB" id="A0A6N9JHL1"/>
<accession>A0A6N9JHL1</accession>
<keyword evidence="9" id="KW-0234">DNA repair</keyword>
<evidence type="ECO:0000256" key="3">
    <source>
        <dbReference type="ARBA" id="ARBA00022763"/>
    </source>
</evidence>
<dbReference type="InterPro" id="IPR000212">
    <property type="entry name" value="DNA_helicase_UvrD/REP"/>
</dbReference>
<reference evidence="12 13" key="1">
    <citation type="journal article" date="2019" name="Nat. Med.">
        <title>A library of human gut bacterial isolates paired with longitudinal multiomics data enables mechanistic microbiome research.</title>
        <authorList>
            <person name="Poyet M."/>
            <person name="Groussin M."/>
            <person name="Gibbons S.M."/>
            <person name="Avila-Pacheco J."/>
            <person name="Jiang X."/>
            <person name="Kearney S.M."/>
            <person name="Perrotta A.R."/>
            <person name="Berdy B."/>
            <person name="Zhao S."/>
            <person name="Lieberman T.D."/>
            <person name="Swanson P.K."/>
            <person name="Smith M."/>
            <person name="Roesemann S."/>
            <person name="Alexander J.E."/>
            <person name="Rich S.A."/>
            <person name="Livny J."/>
            <person name="Vlamakis H."/>
            <person name="Clish C."/>
            <person name="Bullock K."/>
            <person name="Deik A."/>
            <person name="Scott J."/>
            <person name="Pierce K.A."/>
            <person name="Xavier R.J."/>
            <person name="Alm E.J."/>
        </authorList>
    </citation>
    <scope>NUCLEOTIDE SEQUENCE [LARGE SCALE GENOMIC DNA]</scope>
    <source>
        <strain evidence="12 13">BIOML-A20</strain>
    </source>
</reference>
<dbReference type="Pfam" id="PF13361">
    <property type="entry name" value="UvrD_C"/>
    <property type="match status" value="1"/>
</dbReference>
<dbReference type="Gene3D" id="3.40.50.300">
    <property type="entry name" value="P-loop containing nucleotide triphosphate hydrolases"/>
    <property type="match status" value="1"/>
</dbReference>
<evidence type="ECO:0000256" key="1">
    <source>
        <dbReference type="ARBA" id="ARBA00022722"/>
    </source>
</evidence>
<dbReference type="SUPFAM" id="SSF52540">
    <property type="entry name" value="P-loop containing nucleoside triphosphate hydrolases"/>
    <property type="match status" value="1"/>
</dbReference>
<dbReference type="GO" id="GO:0043138">
    <property type="term" value="F:3'-5' DNA helicase activity"/>
    <property type="evidence" value="ECO:0007669"/>
    <property type="project" value="TreeGrafter"/>
</dbReference>
<sequence length="591" mass="66291">MPFSYRERQNLFASERMQTTLALLRCVTALARGQKGLASSYLPQIICATELGGNHPSSVAFALNAKREHRGDWMAAMHESDNVRVKELYDGLMQWAAEASTSPVRPLLFRIVERSLGYYQDCKEQNPLGAAEFNAGIRALLTFAEGEMGDARRMGRALRLPDIVDKLDAAQKFGVSIDASIDLGTPGAVRLTSAHSSKGLEFDCVYLIDADDSTWHKGAGGMSLYPSNLLIREEKDDDDARRLLFVAITRAKRHLELYRAGGSALQELTGLIDSCEVSAEADQLSIAIETEWRDNYVLDTPELRALLDPHTDVKFLSATALNNFATYEPGCANSLHFPEKQIVRLPTAPTIQTEFGTIIHAMFEEIVNRMEADGETAIETIEAEYRQQISWLDFAPEDVHRYSERFERICRAFVPWLVEHVHGYRCVTEANMQCLTTEGTPLFGFLDLLLVDDAAKTVQIVDYKTGFGKEVPAGYHRQLKFYKLLVEASPEFYGYTVTSMGDYYVEPDKTTGELRPPFATTANADDIAELEQLIDAVWSRIEHGAWDTGAFEQSDAHELAIEEQKSCRKKADKAEIVQRAYEHWLVENPGM</sequence>
<dbReference type="GO" id="GO:0000725">
    <property type="term" value="P:recombinational repair"/>
    <property type="evidence" value="ECO:0007669"/>
    <property type="project" value="TreeGrafter"/>
</dbReference>
<keyword evidence="8" id="KW-0238">DNA-binding</keyword>
<dbReference type="GO" id="GO:0004527">
    <property type="term" value="F:exonuclease activity"/>
    <property type="evidence" value="ECO:0007669"/>
    <property type="project" value="UniProtKB-KW"/>
</dbReference>
<keyword evidence="3" id="KW-0227">DNA damage</keyword>
<evidence type="ECO:0000256" key="5">
    <source>
        <dbReference type="ARBA" id="ARBA00022806"/>
    </source>
</evidence>
<keyword evidence="5" id="KW-0347">Helicase</keyword>
<dbReference type="SUPFAM" id="SSF52980">
    <property type="entry name" value="Restriction endonuclease-like"/>
    <property type="match status" value="1"/>
</dbReference>
<evidence type="ECO:0000256" key="6">
    <source>
        <dbReference type="ARBA" id="ARBA00022839"/>
    </source>
</evidence>
<evidence type="ECO:0000256" key="2">
    <source>
        <dbReference type="ARBA" id="ARBA00022741"/>
    </source>
</evidence>
<comment type="caution">
    <text evidence="12">The sequence shown here is derived from an EMBL/GenBank/DDBJ whole genome shotgun (WGS) entry which is preliminary data.</text>
</comment>
<evidence type="ECO:0000256" key="9">
    <source>
        <dbReference type="ARBA" id="ARBA00023204"/>
    </source>
</evidence>
<dbReference type="Gene3D" id="3.90.320.10">
    <property type="match status" value="1"/>
</dbReference>
<feature type="domain" description="UvrD-like helicase C-terminal" evidence="11">
    <location>
        <begin position="187"/>
        <end position="255"/>
    </location>
</feature>
<dbReference type="PANTHER" id="PTHR11070">
    <property type="entry name" value="UVRD / RECB / PCRA DNA HELICASE FAMILY MEMBER"/>
    <property type="match status" value="1"/>
</dbReference>
<dbReference type="InterPro" id="IPR027417">
    <property type="entry name" value="P-loop_NTPase"/>
</dbReference>
<dbReference type="RefSeq" id="WP_161159393.1">
    <property type="nucleotide sequence ID" value="NZ_WWSR01000001.1"/>
</dbReference>
<dbReference type="Pfam" id="PF12705">
    <property type="entry name" value="PDDEXK_1"/>
    <property type="match status" value="1"/>
</dbReference>
<evidence type="ECO:0000313" key="12">
    <source>
        <dbReference type="EMBL" id="MZJ38485.1"/>
    </source>
</evidence>
<name>A0A6N9JHL1_9ACTN</name>
<organism evidence="12 13">
    <name type="scientific">Collinsella aerofaciens</name>
    <dbReference type="NCBI Taxonomy" id="74426"/>
    <lineage>
        <taxon>Bacteria</taxon>
        <taxon>Bacillati</taxon>
        <taxon>Actinomycetota</taxon>
        <taxon>Coriobacteriia</taxon>
        <taxon>Coriobacteriales</taxon>
        <taxon>Coriobacteriaceae</taxon>
        <taxon>Collinsella</taxon>
    </lineage>
</organism>
<evidence type="ECO:0000256" key="8">
    <source>
        <dbReference type="ARBA" id="ARBA00023125"/>
    </source>
</evidence>
<evidence type="ECO:0000256" key="7">
    <source>
        <dbReference type="ARBA" id="ARBA00022840"/>
    </source>
</evidence>
<keyword evidence="4" id="KW-0378">Hydrolase</keyword>
<dbReference type="InterPro" id="IPR011335">
    <property type="entry name" value="Restrct_endonuc-II-like"/>
</dbReference>
<evidence type="ECO:0000259" key="11">
    <source>
        <dbReference type="Pfam" id="PF13361"/>
    </source>
</evidence>
<dbReference type="GO" id="GO:0005524">
    <property type="term" value="F:ATP binding"/>
    <property type="evidence" value="ECO:0007669"/>
    <property type="project" value="UniProtKB-KW"/>
</dbReference>
<dbReference type="GO" id="GO:0003677">
    <property type="term" value="F:DNA binding"/>
    <property type="evidence" value="ECO:0007669"/>
    <property type="project" value="UniProtKB-KW"/>
</dbReference>
<dbReference type="InterPro" id="IPR011604">
    <property type="entry name" value="PDDEXK-like_dom_sf"/>
</dbReference>
<gene>
    <name evidence="12" type="ORF">GT464_00730</name>
</gene>
<dbReference type="InterPro" id="IPR014017">
    <property type="entry name" value="DNA_helicase_UvrD-like_C"/>
</dbReference>
<keyword evidence="7" id="KW-0067">ATP-binding</keyword>
<dbReference type="Gene3D" id="1.10.486.10">
    <property type="entry name" value="PCRA, domain 4"/>
    <property type="match status" value="1"/>
</dbReference>
<keyword evidence="1" id="KW-0540">Nuclease</keyword>
<proteinExistence type="predicted"/>
<evidence type="ECO:0000259" key="10">
    <source>
        <dbReference type="Pfam" id="PF12705"/>
    </source>
</evidence>
<dbReference type="EMBL" id="WWSR01000001">
    <property type="protein sequence ID" value="MZJ38485.1"/>
    <property type="molecule type" value="Genomic_DNA"/>
</dbReference>
<dbReference type="PANTHER" id="PTHR11070:SF2">
    <property type="entry name" value="ATP-DEPENDENT DNA HELICASE SRS2"/>
    <property type="match status" value="1"/>
</dbReference>